<comment type="caution">
    <text evidence="3">The sequence shown here is derived from an EMBL/GenBank/DDBJ whole genome shotgun (WGS) entry which is preliminary data.</text>
</comment>
<feature type="compositionally biased region" description="Basic and acidic residues" evidence="1">
    <location>
        <begin position="705"/>
        <end position="715"/>
    </location>
</feature>
<feature type="compositionally biased region" description="Polar residues" evidence="1">
    <location>
        <begin position="867"/>
        <end position="887"/>
    </location>
</feature>
<dbReference type="InterPro" id="IPR046985">
    <property type="entry name" value="IP5"/>
</dbReference>
<accession>A0A4Q1BKS7</accession>
<feature type="domain" description="Inositol polyphosphate-related phosphatase" evidence="2">
    <location>
        <begin position="321"/>
        <end position="584"/>
    </location>
</feature>
<dbReference type="SUPFAM" id="SSF56219">
    <property type="entry name" value="DNase I-like"/>
    <property type="match status" value="1"/>
</dbReference>
<feature type="compositionally biased region" description="Low complexity" evidence="1">
    <location>
        <begin position="289"/>
        <end position="306"/>
    </location>
</feature>
<gene>
    <name evidence="3" type="ORF">M231_04413</name>
</gene>
<feature type="compositionally biased region" description="Acidic residues" evidence="1">
    <location>
        <begin position="761"/>
        <end position="771"/>
    </location>
</feature>
<dbReference type="GO" id="GO:0004439">
    <property type="term" value="F:phosphatidylinositol-4,5-bisphosphate 5-phosphatase activity"/>
    <property type="evidence" value="ECO:0007669"/>
    <property type="project" value="TreeGrafter"/>
</dbReference>
<feature type="compositionally biased region" description="Polar residues" evidence="1">
    <location>
        <begin position="241"/>
        <end position="268"/>
    </location>
</feature>
<evidence type="ECO:0000256" key="1">
    <source>
        <dbReference type="SAM" id="MobiDB-lite"/>
    </source>
</evidence>
<evidence type="ECO:0000313" key="4">
    <source>
        <dbReference type="Proteomes" id="UP000289152"/>
    </source>
</evidence>
<feature type="compositionally biased region" description="Polar residues" evidence="1">
    <location>
        <begin position="612"/>
        <end position="623"/>
    </location>
</feature>
<protein>
    <recommendedName>
        <fullName evidence="2">Inositol polyphosphate-related phosphatase domain-containing protein</fullName>
    </recommendedName>
</protein>
<dbReference type="PANTHER" id="PTHR11200">
    <property type="entry name" value="INOSITOL 5-PHOSPHATASE"/>
    <property type="match status" value="1"/>
</dbReference>
<feature type="region of interest" description="Disordered" evidence="1">
    <location>
        <begin position="752"/>
        <end position="778"/>
    </location>
</feature>
<dbReference type="Pfam" id="PF22669">
    <property type="entry name" value="Exo_endo_phos2"/>
    <property type="match status" value="2"/>
</dbReference>
<dbReference type="EMBL" id="SDIL01000049">
    <property type="protein sequence ID" value="RXK38371.1"/>
    <property type="molecule type" value="Genomic_DNA"/>
</dbReference>
<feature type="region of interest" description="Disordered" evidence="1">
    <location>
        <begin position="549"/>
        <end position="633"/>
    </location>
</feature>
<dbReference type="SMART" id="SM00128">
    <property type="entry name" value="IPPc"/>
    <property type="match status" value="1"/>
</dbReference>
<dbReference type="AlphaFoldDB" id="A0A4Q1BKS7"/>
<dbReference type="Gene3D" id="3.60.10.10">
    <property type="entry name" value="Endonuclease/exonuclease/phosphatase"/>
    <property type="match status" value="2"/>
</dbReference>
<feature type="compositionally biased region" description="Basic and acidic residues" evidence="1">
    <location>
        <begin position="681"/>
        <end position="693"/>
    </location>
</feature>
<dbReference type="GO" id="GO:0046856">
    <property type="term" value="P:phosphatidylinositol dephosphorylation"/>
    <property type="evidence" value="ECO:0007669"/>
    <property type="project" value="InterPro"/>
</dbReference>
<dbReference type="Proteomes" id="UP000289152">
    <property type="component" value="Unassembled WGS sequence"/>
</dbReference>
<dbReference type="PANTHER" id="PTHR11200:SF275">
    <property type="entry name" value="LD06095P"/>
    <property type="match status" value="1"/>
</dbReference>
<feature type="region of interest" description="Disordered" evidence="1">
    <location>
        <begin position="30"/>
        <end position="51"/>
    </location>
</feature>
<feature type="compositionally biased region" description="Basic and acidic residues" evidence="1">
    <location>
        <begin position="549"/>
        <end position="565"/>
    </location>
</feature>
<dbReference type="VEuPathDB" id="FungiDB:TREMEDRAFT_73897"/>
<feature type="region of interest" description="Disordered" evidence="1">
    <location>
        <begin position="851"/>
        <end position="973"/>
    </location>
</feature>
<dbReference type="InParanoid" id="A0A4Q1BKS7"/>
<feature type="region of interest" description="Disordered" evidence="1">
    <location>
        <begin position="241"/>
        <end position="306"/>
    </location>
</feature>
<feature type="compositionally biased region" description="Polar residues" evidence="1">
    <location>
        <begin position="954"/>
        <end position="971"/>
    </location>
</feature>
<dbReference type="STRING" id="5217.A0A4Q1BKS7"/>
<dbReference type="OrthoDB" id="405996at2759"/>
<organism evidence="3 4">
    <name type="scientific">Tremella mesenterica</name>
    <name type="common">Jelly fungus</name>
    <dbReference type="NCBI Taxonomy" id="5217"/>
    <lineage>
        <taxon>Eukaryota</taxon>
        <taxon>Fungi</taxon>
        <taxon>Dikarya</taxon>
        <taxon>Basidiomycota</taxon>
        <taxon>Agaricomycotina</taxon>
        <taxon>Tremellomycetes</taxon>
        <taxon>Tremellales</taxon>
        <taxon>Tremellaceae</taxon>
        <taxon>Tremella</taxon>
    </lineage>
</organism>
<reference evidence="3 4" key="1">
    <citation type="submission" date="2016-06" db="EMBL/GenBank/DDBJ databases">
        <title>Evolution of pathogenesis and genome organization in the Tremellales.</title>
        <authorList>
            <person name="Cuomo C."/>
            <person name="Litvintseva A."/>
            <person name="Heitman J."/>
            <person name="Chen Y."/>
            <person name="Sun S."/>
            <person name="Springer D."/>
            <person name="Dromer F."/>
            <person name="Young S."/>
            <person name="Zeng Q."/>
            <person name="Chapman S."/>
            <person name="Gujja S."/>
            <person name="Saif S."/>
            <person name="Birren B."/>
        </authorList>
    </citation>
    <scope>NUCLEOTIDE SEQUENCE [LARGE SCALE GENOMIC DNA]</scope>
    <source>
        <strain evidence="3 4">ATCC 28783</strain>
    </source>
</reference>
<feature type="region of interest" description="Disordered" evidence="1">
    <location>
        <begin position="673"/>
        <end position="717"/>
    </location>
</feature>
<proteinExistence type="predicted"/>
<feature type="compositionally biased region" description="Polar residues" evidence="1">
    <location>
        <begin position="918"/>
        <end position="928"/>
    </location>
</feature>
<evidence type="ECO:0000313" key="3">
    <source>
        <dbReference type="EMBL" id="RXK38371.1"/>
    </source>
</evidence>
<dbReference type="InterPro" id="IPR036691">
    <property type="entry name" value="Endo/exonu/phosph_ase_sf"/>
</dbReference>
<dbReference type="InterPro" id="IPR000300">
    <property type="entry name" value="IPPc"/>
</dbReference>
<feature type="region of interest" description="Disordered" evidence="1">
    <location>
        <begin position="187"/>
        <end position="208"/>
    </location>
</feature>
<keyword evidence="4" id="KW-1185">Reference proteome</keyword>
<name>A0A4Q1BKS7_TREME</name>
<sequence>MTRSTKSMRPPPTYESNVLHRLHALFAPAPHLQNSNAEETKRSNTDAGEEVKEKIVDRDAIKVMVVTWNMGDAVPKGDLSVLFGNVPQYSPTSPIDGLPDLGVEDSHPYHIVVVAGQECPTHSGVPRGLGGGLMKGVSMTGHRKDKDKEQKELTVDMEKEVSGELKSPNGELKALPPLPKGYDMDEGIDGEGKSRTASPLTPGVHRSSKGWSTMLDEWFCGPAPEIKSGFSTPVLTDWTSGNSSSPFGLTSQPPQMSRSNSAPTTPKISSPMLIPRPNATHHLPLPLATSPLGRSQSSLSSSGTSSDEAEASYANFLSVPKDASGLLPHKLSSGSLRQKPEKLGIVIPPSPNPGAMGGGEKCYVHVVKERLMGMYLSVYVYKGCQHLVQGVDKDFVTAGLAGGRLGNKGGIGISLKLADHTFLFVNSHLAAHTSRQHARLANIEKIKSDLRLDCFLPKDDPRANEKDITDKFDTVFWCGDLNFRVDLSRLHAEWLVEQKKYAEALMWDQLRNAMMNSSSNPFPGFQEATIDFPPTFKYDVWKSIKATAREQRRSLRRRNTNESPHRPSSSEPGTRLLDHVPEADDHEELAGETEPCDEGNVTDNSGRRSYESYANSRTNSFNGTDPDDEESDIVPTYGAGAYGSRHRALEAAVKVKTKHFLSLIKLDAVLTPPRKGRRKVNRAESREFEDTSRRTSVSSLASGKHSGEIGIHDDPLFSTSGSPANVMRGSAGMSSGSVAKLSRLTSLKRSVSGRATRKVDDDCDEDDEEVDTREGVYDSSKKQRVPSWCDRVLWKAHIIPDPSSSDHLMPPPSLSRDRFSRLSQAFTHFGDHFRPGRSTSIEPAHIDRVRINRPLPPTPPHDPDSPNQFVASPIDSTLSSRSPTTGTGLVPRPKPTLMIKSPTNDSPTPKRHPLLNGENWSPPSQPSITFDRASSHDRSFSSPVNPNLRRRANSDLSRSAPRSQTMISPSISAGPMELGSPIHTEASSSHLSPFVDRPHTNGASSEYVTSKSSSNHNWRRTQTIGVSHLGQEGHDDRNSFSRFIKDMSRPSWLIPRGNLGPGLSRQTSHVIGSEDGKVKRHQRGEVVCLHYGTIDDAGMRQLEGRSDHRPAIFSCAVYV</sequence>
<feature type="compositionally biased region" description="Basic and acidic residues" evidence="1">
    <location>
        <begin position="38"/>
        <end position="51"/>
    </location>
</feature>
<evidence type="ECO:0000259" key="2">
    <source>
        <dbReference type="SMART" id="SM00128"/>
    </source>
</evidence>
<feature type="compositionally biased region" description="Acidic residues" evidence="1">
    <location>
        <begin position="584"/>
        <end position="597"/>
    </location>
</feature>